<dbReference type="PIRSF" id="PIRSF006468">
    <property type="entry name" value="BCAT1"/>
    <property type="match status" value="1"/>
</dbReference>
<keyword evidence="8" id="KW-1185">Reference proteome</keyword>
<dbReference type="Proteomes" id="UP000013827">
    <property type="component" value="Unassembled WGS sequence"/>
</dbReference>
<evidence type="ECO:0000256" key="5">
    <source>
        <dbReference type="ARBA" id="ARBA00022898"/>
    </source>
</evidence>
<dbReference type="CDD" id="cd01557">
    <property type="entry name" value="BCAT_beta_family"/>
    <property type="match status" value="1"/>
</dbReference>
<dbReference type="InterPro" id="IPR043132">
    <property type="entry name" value="BCAT-like_C"/>
</dbReference>
<dbReference type="OMA" id="VGMNAAY"/>
<dbReference type="SUPFAM" id="SSF56752">
    <property type="entry name" value="D-aminoacid aminotransferase-like PLP-dependent enzymes"/>
    <property type="match status" value="1"/>
</dbReference>
<protein>
    <recommendedName>
        <fullName evidence="9">Branched-chain amino acid aminotransferase</fullName>
    </recommendedName>
</protein>
<dbReference type="PANTHER" id="PTHR42825">
    <property type="entry name" value="AMINO ACID AMINOTRANSFERASE"/>
    <property type="match status" value="1"/>
</dbReference>
<evidence type="ECO:0008006" key="9">
    <source>
        <dbReference type="Google" id="ProtNLM"/>
    </source>
</evidence>
<dbReference type="InterPro" id="IPR036038">
    <property type="entry name" value="Aminotransferase-like"/>
</dbReference>
<name>A0A0D3K4X1_EMIH1</name>
<evidence type="ECO:0000256" key="2">
    <source>
        <dbReference type="ARBA" id="ARBA00009320"/>
    </source>
</evidence>
<evidence type="ECO:0000313" key="7">
    <source>
        <dbReference type="EnsemblProtists" id="EOD30806"/>
    </source>
</evidence>
<evidence type="ECO:0000256" key="3">
    <source>
        <dbReference type="ARBA" id="ARBA00022576"/>
    </source>
</evidence>
<dbReference type="PANTHER" id="PTHR42825:SF2">
    <property type="entry name" value="BRANCHED-CHAIN-AMINO-ACID AMINOTRANSFERASE 3, CHLOROPLASTIC-RELATED"/>
    <property type="match status" value="1"/>
</dbReference>
<proteinExistence type="inferred from homology"/>
<dbReference type="Gene3D" id="3.20.10.10">
    <property type="entry name" value="D-amino Acid Aminotransferase, subunit A, domain 2"/>
    <property type="match status" value="1"/>
</dbReference>
<evidence type="ECO:0000256" key="6">
    <source>
        <dbReference type="PIRSR" id="PIRSR006468-1"/>
    </source>
</evidence>
<feature type="modified residue" description="N6-(pyridoxal phosphate)lysine" evidence="6">
    <location>
        <position position="206"/>
    </location>
</feature>
<dbReference type="RefSeq" id="XP_005783235.1">
    <property type="nucleotide sequence ID" value="XM_005783178.1"/>
</dbReference>
<dbReference type="InterPro" id="IPR043131">
    <property type="entry name" value="BCAT-like_N"/>
</dbReference>
<dbReference type="NCBIfam" id="NF009897">
    <property type="entry name" value="PRK13357.1"/>
    <property type="match status" value="1"/>
</dbReference>
<evidence type="ECO:0000256" key="4">
    <source>
        <dbReference type="ARBA" id="ARBA00022679"/>
    </source>
</evidence>
<dbReference type="STRING" id="2903.R1F672"/>
<reference evidence="8" key="1">
    <citation type="journal article" date="2013" name="Nature">
        <title>Pan genome of the phytoplankton Emiliania underpins its global distribution.</title>
        <authorList>
            <person name="Read B.A."/>
            <person name="Kegel J."/>
            <person name="Klute M.J."/>
            <person name="Kuo A."/>
            <person name="Lefebvre S.C."/>
            <person name="Maumus F."/>
            <person name="Mayer C."/>
            <person name="Miller J."/>
            <person name="Monier A."/>
            <person name="Salamov A."/>
            <person name="Young J."/>
            <person name="Aguilar M."/>
            <person name="Claverie J.M."/>
            <person name="Frickenhaus S."/>
            <person name="Gonzalez K."/>
            <person name="Herman E.K."/>
            <person name="Lin Y.C."/>
            <person name="Napier J."/>
            <person name="Ogata H."/>
            <person name="Sarno A.F."/>
            <person name="Shmutz J."/>
            <person name="Schroeder D."/>
            <person name="de Vargas C."/>
            <person name="Verret F."/>
            <person name="von Dassow P."/>
            <person name="Valentin K."/>
            <person name="Van de Peer Y."/>
            <person name="Wheeler G."/>
            <person name="Dacks J.B."/>
            <person name="Delwiche C.F."/>
            <person name="Dyhrman S.T."/>
            <person name="Glockner G."/>
            <person name="John U."/>
            <person name="Richards T."/>
            <person name="Worden A.Z."/>
            <person name="Zhang X."/>
            <person name="Grigoriev I.V."/>
            <person name="Allen A.E."/>
            <person name="Bidle K."/>
            <person name="Borodovsky M."/>
            <person name="Bowler C."/>
            <person name="Brownlee C."/>
            <person name="Cock J.M."/>
            <person name="Elias M."/>
            <person name="Gladyshev V.N."/>
            <person name="Groth M."/>
            <person name="Guda C."/>
            <person name="Hadaegh A."/>
            <person name="Iglesias-Rodriguez M.D."/>
            <person name="Jenkins J."/>
            <person name="Jones B.M."/>
            <person name="Lawson T."/>
            <person name="Leese F."/>
            <person name="Lindquist E."/>
            <person name="Lobanov A."/>
            <person name="Lomsadze A."/>
            <person name="Malik S.B."/>
            <person name="Marsh M.E."/>
            <person name="Mackinder L."/>
            <person name="Mock T."/>
            <person name="Mueller-Roeber B."/>
            <person name="Pagarete A."/>
            <person name="Parker M."/>
            <person name="Probert I."/>
            <person name="Quesneville H."/>
            <person name="Raines C."/>
            <person name="Rensing S.A."/>
            <person name="Riano-Pachon D.M."/>
            <person name="Richier S."/>
            <person name="Rokitta S."/>
            <person name="Shiraiwa Y."/>
            <person name="Soanes D.M."/>
            <person name="van der Giezen M."/>
            <person name="Wahlund T.M."/>
            <person name="Williams B."/>
            <person name="Wilson W."/>
            <person name="Wolfe G."/>
            <person name="Wurch L.L."/>
        </authorList>
    </citation>
    <scope>NUCLEOTIDE SEQUENCE</scope>
</reference>
<dbReference type="EnsemblProtists" id="EOD30806">
    <property type="protein sequence ID" value="EOD30806"/>
    <property type="gene ID" value="EMIHUDRAFT_429767"/>
</dbReference>
<dbReference type="InterPro" id="IPR033939">
    <property type="entry name" value="BCAT_family"/>
</dbReference>
<organism evidence="7 8">
    <name type="scientific">Emiliania huxleyi (strain CCMP1516)</name>
    <dbReference type="NCBI Taxonomy" id="280463"/>
    <lineage>
        <taxon>Eukaryota</taxon>
        <taxon>Haptista</taxon>
        <taxon>Haptophyta</taxon>
        <taxon>Prymnesiophyceae</taxon>
        <taxon>Isochrysidales</taxon>
        <taxon>Noelaerhabdaceae</taxon>
        <taxon>Emiliania</taxon>
    </lineage>
</organism>
<dbReference type="PaxDb" id="2903-EOD30806"/>
<dbReference type="InterPro" id="IPR005786">
    <property type="entry name" value="B_amino_transII"/>
</dbReference>
<dbReference type="InterPro" id="IPR001544">
    <property type="entry name" value="Aminotrans_IV"/>
</dbReference>
<dbReference type="GO" id="GO:0009081">
    <property type="term" value="P:branched-chain amino acid metabolic process"/>
    <property type="evidence" value="ECO:0007669"/>
    <property type="project" value="InterPro"/>
</dbReference>
<dbReference type="KEGG" id="ehx:EMIHUDRAFT_429767"/>
<dbReference type="eggNOG" id="KOG0975">
    <property type="taxonomic scope" value="Eukaryota"/>
</dbReference>
<keyword evidence="3" id="KW-0032">Aminotransferase</keyword>
<dbReference type="NCBIfam" id="TIGR01123">
    <property type="entry name" value="ilvE_II"/>
    <property type="match status" value="1"/>
</dbReference>
<comment type="similarity">
    <text evidence="2">Belongs to the class-IV pyridoxal-phosphate-dependent aminotransferase family.</text>
</comment>
<evidence type="ECO:0000256" key="1">
    <source>
        <dbReference type="ARBA" id="ARBA00001933"/>
    </source>
</evidence>
<dbReference type="AlphaFoldDB" id="A0A0D3K4X1"/>
<dbReference type="HOGENOM" id="CLU_031922_1_0_1"/>
<dbReference type="Gene3D" id="3.30.470.10">
    <property type="match status" value="1"/>
</dbReference>
<comment type="cofactor">
    <cofactor evidence="1">
        <name>pyridoxal 5'-phosphate</name>
        <dbReference type="ChEBI" id="CHEBI:597326"/>
    </cofactor>
</comment>
<dbReference type="GO" id="GO:0004084">
    <property type="term" value="F:branched-chain-amino-acid transaminase activity"/>
    <property type="evidence" value="ECO:0007669"/>
    <property type="project" value="InterPro"/>
</dbReference>
<dbReference type="Pfam" id="PF01063">
    <property type="entry name" value="Aminotran_4"/>
    <property type="match status" value="1"/>
</dbReference>
<evidence type="ECO:0000313" key="8">
    <source>
        <dbReference type="Proteomes" id="UP000013827"/>
    </source>
</evidence>
<keyword evidence="5" id="KW-0663">Pyridoxal phosphate</keyword>
<sequence>MLRRASRPLSRAASRRRLYATAPPLPEWETLGFNATPTARMIRYNWSAERGWDAGESSPEFTVTIHGLSNVLHYGQGLFEGLKAFHCKDGLVRVFNSHANAARLQSGAERLAMPVVPPELFDEAVDRCIRDNVEYVPPYGYGGAMYLRPFLFGHGEKLGLGAAPHYSFCVIASPVGAYYKGGLEPIDALVVEGFDRAAPRGVGNIKAAGNYAPDVLPSILAKEKGYPVCLYLDAATQTYVEEFSTSNFIGVTAEGTVVTPTSPSILPSCTKGVVLETARRLGMRVEERPVSFDEVGGLKEVAACGTAVVLTPISSVTRGGTVHSYAGFDTIATLYNAITSVQQGEANDALGITRVVAERPHDPPCRDAEAAAA</sequence>
<accession>A0A0D3K4X1</accession>
<reference evidence="7" key="2">
    <citation type="submission" date="2024-10" db="UniProtKB">
        <authorList>
            <consortium name="EnsemblProtists"/>
        </authorList>
    </citation>
    <scope>IDENTIFICATION</scope>
</reference>
<dbReference type="GeneID" id="17276080"/>
<keyword evidence="4" id="KW-0808">Transferase</keyword>